<dbReference type="Pfam" id="PF00620">
    <property type="entry name" value="RhoGAP"/>
    <property type="match status" value="1"/>
</dbReference>
<dbReference type="GO" id="GO:0046872">
    <property type="term" value="F:metal ion binding"/>
    <property type="evidence" value="ECO:0007669"/>
    <property type="project" value="UniProtKB-KW"/>
</dbReference>
<keyword evidence="2" id="KW-0862">Zinc</keyword>
<dbReference type="SMART" id="SM00324">
    <property type="entry name" value="RhoGAP"/>
    <property type="match status" value="1"/>
</dbReference>
<dbReference type="PROSITE" id="PS50081">
    <property type="entry name" value="ZF_DAG_PE_2"/>
    <property type="match status" value="1"/>
</dbReference>
<evidence type="ECO:0000313" key="6">
    <source>
        <dbReference type="EMBL" id="KAF7992949.1"/>
    </source>
</evidence>
<feature type="compositionally biased region" description="Basic and acidic residues" evidence="3">
    <location>
        <begin position="213"/>
        <end position="226"/>
    </location>
</feature>
<dbReference type="EMBL" id="JACMRX010000003">
    <property type="protein sequence ID" value="KAF7992949.1"/>
    <property type="molecule type" value="Genomic_DNA"/>
</dbReference>
<dbReference type="Gene3D" id="1.10.555.10">
    <property type="entry name" value="Rho GTPase activation protein"/>
    <property type="match status" value="1"/>
</dbReference>
<keyword evidence="1" id="KW-0479">Metal-binding</keyword>
<dbReference type="InterPro" id="IPR000198">
    <property type="entry name" value="RhoGAP_dom"/>
</dbReference>
<gene>
    <name evidence="6" type="ORF">HCN44_005730</name>
</gene>
<dbReference type="AlphaFoldDB" id="A0A834XXI0"/>
<feature type="domain" description="Phorbol-ester/DAG-type" evidence="4">
    <location>
        <begin position="279"/>
        <end position="326"/>
    </location>
</feature>
<dbReference type="PROSITE" id="PS00479">
    <property type="entry name" value="ZF_DAG_PE_1"/>
    <property type="match status" value="1"/>
</dbReference>
<organism evidence="6 7">
    <name type="scientific">Aphidius gifuensis</name>
    <name type="common">Parasitoid wasp</name>
    <dbReference type="NCBI Taxonomy" id="684658"/>
    <lineage>
        <taxon>Eukaryota</taxon>
        <taxon>Metazoa</taxon>
        <taxon>Ecdysozoa</taxon>
        <taxon>Arthropoda</taxon>
        <taxon>Hexapoda</taxon>
        <taxon>Insecta</taxon>
        <taxon>Pterygota</taxon>
        <taxon>Neoptera</taxon>
        <taxon>Endopterygota</taxon>
        <taxon>Hymenoptera</taxon>
        <taxon>Apocrita</taxon>
        <taxon>Ichneumonoidea</taxon>
        <taxon>Braconidae</taxon>
        <taxon>Aphidiinae</taxon>
        <taxon>Aphidius</taxon>
    </lineage>
</organism>
<name>A0A834XXI0_APHGI</name>
<dbReference type="PANTHER" id="PTHR46199">
    <property type="entry name" value="RAC GTPASE-ACTIVATING PROTEIN 1"/>
    <property type="match status" value="1"/>
</dbReference>
<dbReference type="Gene3D" id="3.30.60.20">
    <property type="match status" value="1"/>
</dbReference>
<dbReference type="GO" id="GO:0007266">
    <property type="term" value="P:Rho protein signal transduction"/>
    <property type="evidence" value="ECO:0007669"/>
    <property type="project" value="TreeGrafter"/>
</dbReference>
<evidence type="ECO:0000256" key="3">
    <source>
        <dbReference type="SAM" id="MobiDB-lite"/>
    </source>
</evidence>
<dbReference type="PROSITE" id="PS50238">
    <property type="entry name" value="RHOGAP"/>
    <property type="match status" value="1"/>
</dbReference>
<dbReference type="GO" id="GO:0032154">
    <property type="term" value="C:cleavage furrow"/>
    <property type="evidence" value="ECO:0007669"/>
    <property type="project" value="TreeGrafter"/>
</dbReference>
<dbReference type="GO" id="GO:0000281">
    <property type="term" value="P:mitotic cytokinesis"/>
    <property type="evidence" value="ECO:0007669"/>
    <property type="project" value="TreeGrafter"/>
</dbReference>
<dbReference type="InterPro" id="IPR002219">
    <property type="entry name" value="PKC_DAG/PE"/>
</dbReference>
<feature type="region of interest" description="Disordered" evidence="3">
    <location>
        <begin position="186"/>
        <end position="226"/>
    </location>
</feature>
<protein>
    <recommendedName>
        <fullName evidence="8">Rac GTPase-activating protein 1</fullName>
    </recommendedName>
</protein>
<proteinExistence type="predicted"/>
<dbReference type="GO" id="GO:0051233">
    <property type="term" value="C:spindle midzone"/>
    <property type="evidence" value="ECO:0007669"/>
    <property type="project" value="TreeGrafter"/>
</dbReference>
<reference evidence="6 7" key="1">
    <citation type="submission" date="2020-08" db="EMBL/GenBank/DDBJ databases">
        <title>Aphidius gifuensis genome sequencing and assembly.</title>
        <authorList>
            <person name="Du Z."/>
        </authorList>
    </citation>
    <scope>NUCLEOTIDE SEQUENCE [LARGE SCALE GENOMIC DNA]</scope>
    <source>
        <strain evidence="6">YNYX2018</strain>
        <tissue evidence="6">Adults</tissue>
    </source>
</reference>
<dbReference type="PANTHER" id="PTHR46199:SF3">
    <property type="entry name" value="RAC GTPASE-ACTIVATING PROTEIN 1"/>
    <property type="match status" value="1"/>
</dbReference>
<feature type="domain" description="Rho-GAP" evidence="5">
    <location>
        <begin position="343"/>
        <end position="532"/>
    </location>
</feature>
<feature type="compositionally biased region" description="Polar residues" evidence="3">
    <location>
        <begin position="201"/>
        <end position="211"/>
    </location>
</feature>
<evidence type="ECO:0008006" key="8">
    <source>
        <dbReference type="Google" id="ProtNLM"/>
    </source>
</evidence>
<dbReference type="GO" id="GO:0051256">
    <property type="term" value="P:mitotic spindle midzone assembly"/>
    <property type="evidence" value="ECO:0007669"/>
    <property type="project" value="TreeGrafter"/>
</dbReference>
<dbReference type="SUPFAM" id="SSF48350">
    <property type="entry name" value="GTPase activation domain, GAP"/>
    <property type="match status" value="1"/>
</dbReference>
<dbReference type="GO" id="GO:0097149">
    <property type="term" value="C:centralspindlin complex"/>
    <property type="evidence" value="ECO:0007669"/>
    <property type="project" value="TreeGrafter"/>
</dbReference>
<dbReference type="InterPro" id="IPR008936">
    <property type="entry name" value="Rho_GTPase_activation_prot"/>
</dbReference>
<dbReference type="InterPro" id="IPR046349">
    <property type="entry name" value="C1-like_sf"/>
</dbReference>
<evidence type="ECO:0000259" key="4">
    <source>
        <dbReference type="PROSITE" id="PS50081"/>
    </source>
</evidence>
<evidence type="ECO:0000256" key="1">
    <source>
        <dbReference type="ARBA" id="ARBA00022723"/>
    </source>
</evidence>
<dbReference type="GO" id="GO:0030496">
    <property type="term" value="C:midbody"/>
    <property type="evidence" value="ECO:0007669"/>
    <property type="project" value="TreeGrafter"/>
</dbReference>
<evidence type="ECO:0000256" key="2">
    <source>
        <dbReference type="ARBA" id="ARBA00022833"/>
    </source>
</evidence>
<dbReference type="CDD" id="cd20821">
    <property type="entry name" value="C1_MgcRacGAP"/>
    <property type="match status" value="1"/>
</dbReference>
<keyword evidence="7" id="KW-1185">Reference proteome</keyword>
<feature type="region of interest" description="Disordered" evidence="3">
    <location>
        <begin position="238"/>
        <end position="258"/>
    </location>
</feature>
<dbReference type="GO" id="GO:0005096">
    <property type="term" value="F:GTPase activator activity"/>
    <property type="evidence" value="ECO:0007669"/>
    <property type="project" value="TreeGrafter"/>
</dbReference>
<evidence type="ECO:0000259" key="5">
    <source>
        <dbReference type="PROSITE" id="PS50238"/>
    </source>
</evidence>
<dbReference type="SUPFAM" id="SSF57889">
    <property type="entry name" value="Cysteine-rich domain"/>
    <property type="match status" value="1"/>
</dbReference>
<evidence type="ECO:0000313" key="7">
    <source>
        <dbReference type="Proteomes" id="UP000639338"/>
    </source>
</evidence>
<dbReference type="OrthoDB" id="2218807at2759"/>
<comment type="caution">
    <text evidence="6">The sequence shown here is derived from an EMBL/GenBank/DDBJ whole genome shotgun (WGS) entry which is preliminary data.</text>
</comment>
<dbReference type="Proteomes" id="UP000639338">
    <property type="component" value="Unassembled WGS sequence"/>
</dbReference>
<sequence>MSIIATFDELVQCTNALVDNSCETEFLKFVKSQEIVREKWLAAVVECEQLQKALEKSKNETIDLERKLFHARRLVDDEKKKRRIVEVQKKVLKSKIVMAHELLYAKSGKNITDETREKFQFLNTEINGIHDTIEIEISKERLSLINELENSTSSLLSNSSCYLKSDDDLDASLSFNQSYKKREWKEHIPSDNNSMKKRKLSASNNTESTVVKTHVEGPKKETNKSVDDVVSLEDKGQHIESSSCGSENDKNDNDDVNLLSTESKLDPSCHALKPKFMRGHNFKTVISTEICIPCGKKVQFLKGAVKCNDCKTVAHAECKNIVALPCVPVGNAISLRGANGTIADYTPLITPMIPSLVVHCINEIELRGMNEKDLYNDNNKTVMTDVKRLKKQFLKCKGVPDLSKINVTILSSTVREFFKSLREPLITICFAIDFVRASEMTNKKNSIAAFYYAISEMPQPNRDTLAFLILHLQRVLINQYNKLTKHKIAELFGPILIGYSKIKQSTLTSKMNETKTKILIIEHLLNIPSDYWAQYVQSNDNDDDNDIKKNNEITYSTESLFKRTLSKTFLNPSSRKNNYTFIKKS</sequence>
<accession>A0A834XXI0</accession>
<dbReference type="GO" id="GO:0005634">
    <property type="term" value="C:nucleus"/>
    <property type="evidence" value="ECO:0007669"/>
    <property type="project" value="TreeGrafter"/>
</dbReference>